<dbReference type="EMBL" id="DQFB01000004">
    <property type="protein sequence ID" value="HCQ40582.1"/>
    <property type="molecule type" value="Genomic_DNA"/>
</dbReference>
<reference evidence="1 2" key="1">
    <citation type="journal article" date="2018" name="Nat. Biotechnol.">
        <title>A standardized bacterial taxonomy based on genome phylogeny substantially revises the tree of life.</title>
        <authorList>
            <person name="Parks D.H."/>
            <person name="Chuvochina M."/>
            <person name="Waite D.W."/>
            <person name="Rinke C."/>
            <person name="Skarshewski A."/>
            <person name="Chaumeil P.A."/>
            <person name="Hugenholtz P."/>
        </authorList>
    </citation>
    <scope>NUCLEOTIDE SEQUENCE [LARGE SCALE GENOMIC DNA]</scope>
    <source>
        <strain evidence="1">UBA12021</strain>
    </source>
</reference>
<organism evidence="1 2">
    <name type="scientific">candidate division WWE3 bacterium</name>
    <dbReference type="NCBI Taxonomy" id="2053526"/>
    <lineage>
        <taxon>Bacteria</taxon>
        <taxon>Katanobacteria</taxon>
    </lineage>
</organism>
<evidence type="ECO:0000313" key="1">
    <source>
        <dbReference type="EMBL" id="HCQ40582.1"/>
    </source>
</evidence>
<dbReference type="Proteomes" id="UP000262056">
    <property type="component" value="Unassembled WGS sequence"/>
</dbReference>
<proteinExistence type="predicted"/>
<gene>
    <name evidence="1" type="ORF">DIU24_02645</name>
</gene>
<sequence length="92" mass="10508">MTAPYYVVAYLVQADVRRSRVVLLTVPSWETPIIGVFETLEEANVVYKSMFDNEIPPLEPISVSAFLSKINELKKEDARLSQIDLRPILTRL</sequence>
<evidence type="ECO:0000313" key="2">
    <source>
        <dbReference type="Proteomes" id="UP000262056"/>
    </source>
</evidence>
<name>A0A656PNJ4_UNCKA</name>
<protein>
    <submittedName>
        <fullName evidence="1">Uncharacterized protein</fullName>
    </submittedName>
</protein>
<dbReference type="AlphaFoldDB" id="A0A656PNJ4"/>
<accession>A0A656PNJ4</accession>
<comment type="caution">
    <text evidence="1">The sequence shown here is derived from an EMBL/GenBank/DDBJ whole genome shotgun (WGS) entry which is preliminary data.</text>
</comment>